<evidence type="ECO:0000313" key="6">
    <source>
        <dbReference type="EMBL" id="ERK01447.1"/>
    </source>
</evidence>
<feature type="domain" description="HTH gntR-type" evidence="4">
    <location>
        <begin position="15"/>
        <end position="82"/>
    </location>
</feature>
<evidence type="ECO:0000256" key="2">
    <source>
        <dbReference type="ARBA" id="ARBA00023125"/>
    </source>
</evidence>
<keyword evidence="3" id="KW-0804">Transcription</keyword>
<dbReference type="EMBL" id="AUZJ01000061">
    <property type="protein sequence ID" value="ERF59718.1"/>
    <property type="molecule type" value="Genomic_DNA"/>
</dbReference>
<dbReference type="InterPro" id="IPR011711">
    <property type="entry name" value="GntR_C"/>
</dbReference>
<dbReference type="RefSeq" id="WP_021331325.1">
    <property type="nucleotide sequence ID" value="NZ_AUZJ01000061.1"/>
</dbReference>
<reference evidence="7 8" key="1">
    <citation type="submission" date="2013-08" db="EMBL/GenBank/DDBJ databases">
        <authorList>
            <person name="Durkin A.S."/>
            <person name="Haft D.R."/>
            <person name="McCorrison J."/>
            <person name="Torralba M."/>
            <person name="Gillis M."/>
            <person name="Haft D.H."/>
            <person name="Methe B."/>
            <person name="Sutton G."/>
            <person name="Nelson K.E."/>
        </authorList>
    </citation>
    <scope>NUCLEOTIDE SEQUENCE [LARGE SCALE GENOMIC DNA]</scope>
    <source>
        <strain evidence="6 8">ATCC 35536</strain>
        <strain evidence="5 7">VPI DR56BR1116</strain>
    </source>
</reference>
<dbReference type="EMBL" id="AVQI01000056">
    <property type="protein sequence ID" value="ERK01447.1"/>
    <property type="molecule type" value="Genomic_DNA"/>
</dbReference>
<dbReference type="PANTHER" id="PTHR43537">
    <property type="entry name" value="TRANSCRIPTIONAL REGULATOR, GNTR FAMILY"/>
    <property type="match status" value="1"/>
</dbReference>
<evidence type="ECO:0000313" key="5">
    <source>
        <dbReference type="EMBL" id="ERF59718.1"/>
    </source>
</evidence>
<dbReference type="Proteomes" id="UP000016412">
    <property type="component" value="Unassembled WGS sequence"/>
</dbReference>
<dbReference type="PROSITE" id="PS50949">
    <property type="entry name" value="HTH_GNTR"/>
    <property type="match status" value="1"/>
</dbReference>
<proteinExistence type="predicted"/>
<dbReference type="Pfam" id="PF00392">
    <property type="entry name" value="GntR"/>
    <property type="match status" value="1"/>
</dbReference>
<dbReference type="SMART" id="SM00345">
    <property type="entry name" value="HTH_GNTR"/>
    <property type="match status" value="1"/>
</dbReference>
<dbReference type="PATRIC" id="fig|1125725.3.peg.2335"/>
<dbReference type="Pfam" id="PF07729">
    <property type="entry name" value="FCD"/>
    <property type="match status" value="1"/>
</dbReference>
<evidence type="ECO:0000259" key="4">
    <source>
        <dbReference type="PROSITE" id="PS50949"/>
    </source>
</evidence>
<dbReference type="PANTHER" id="PTHR43537:SF24">
    <property type="entry name" value="GLUCONATE OPERON TRANSCRIPTIONAL REPRESSOR"/>
    <property type="match status" value="1"/>
</dbReference>
<organism evidence="5 7">
    <name type="scientific">Treponema socranskii subsp. socranskii VPI DR56BR1116 = ATCC 35536</name>
    <dbReference type="NCBI Taxonomy" id="1125725"/>
    <lineage>
        <taxon>Bacteria</taxon>
        <taxon>Pseudomonadati</taxon>
        <taxon>Spirochaetota</taxon>
        <taxon>Spirochaetia</taxon>
        <taxon>Spirochaetales</taxon>
        <taxon>Treponemataceae</taxon>
        <taxon>Treponema</taxon>
    </lineage>
</organism>
<dbReference type="Proteomes" id="UP000016646">
    <property type="component" value="Unassembled WGS sequence"/>
</dbReference>
<accession>U1FIZ9</accession>
<comment type="caution">
    <text evidence="5">The sequence shown here is derived from an EMBL/GenBank/DDBJ whole genome shotgun (WGS) entry which is preliminary data.</text>
</comment>
<dbReference type="Gene3D" id="1.20.120.530">
    <property type="entry name" value="GntR ligand-binding domain-like"/>
    <property type="match status" value="1"/>
</dbReference>
<sequence>MKKTNTKCGSKKNEESLTSYVYNTFIERLLHNKILPGTLVDRQKLAAELGVSIAPVRDALIRLAFDGYVESFPRRGTIVKSINRDDVYGSAVLREAVECQAARIYCKILCSVDKTPFIEAAQRVDHAFSETSDNFVLRWNYDVDFHTMLVTLSGCSALVELFKKIMRAGTFYQINTFLLQSDRQEKLSHTELLHNLCTDDPDKAEKIIRTHLKSGKYNFYKMAR</sequence>
<protein>
    <submittedName>
        <fullName evidence="5">FCD domain protein</fullName>
    </submittedName>
</protein>
<dbReference type="InterPro" id="IPR036388">
    <property type="entry name" value="WH-like_DNA-bd_sf"/>
</dbReference>
<evidence type="ECO:0000313" key="8">
    <source>
        <dbReference type="Proteomes" id="UP000016646"/>
    </source>
</evidence>
<keyword evidence="8" id="KW-1185">Reference proteome</keyword>
<dbReference type="OrthoDB" id="371229at2"/>
<dbReference type="InterPro" id="IPR000524">
    <property type="entry name" value="Tscrpt_reg_HTH_GntR"/>
</dbReference>
<keyword evidence="1" id="KW-0805">Transcription regulation</keyword>
<dbReference type="SUPFAM" id="SSF46785">
    <property type="entry name" value="Winged helix' DNA-binding domain"/>
    <property type="match status" value="1"/>
</dbReference>
<dbReference type="GO" id="GO:0003677">
    <property type="term" value="F:DNA binding"/>
    <property type="evidence" value="ECO:0007669"/>
    <property type="project" value="UniProtKB-KW"/>
</dbReference>
<dbReference type="GO" id="GO:0003700">
    <property type="term" value="F:DNA-binding transcription factor activity"/>
    <property type="evidence" value="ECO:0007669"/>
    <property type="project" value="InterPro"/>
</dbReference>
<gene>
    <name evidence="6" type="ORF">HMPREF0860_1445</name>
    <name evidence="5" type="ORF">HMPREF1325_0736</name>
</gene>
<keyword evidence="2" id="KW-0238">DNA-binding</keyword>
<dbReference type="CDD" id="cd07377">
    <property type="entry name" value="WHTH_GntR"/>
    <property type="match status" value="1"/>
</dbReference>
<dbReference type="Gene3D" id="1.10.10.10">
    <property type="entry name" value="Winged helix-like DNA-binding domain superfamily/Winged helix DNA-binding domain"/>
    <property type="match status" value="1"/>
</dbReference>
<dbReference type="AlphaFoldDB" id="U1FIZ9"/>
<dbReference type="InterPro" id="IPR008920">
    <property type="entry name" value="TF_FadR/GntR_C"/>
</dbReference>
<evidence type="ECO:0000256" key="3">
    <source>
        <dbReference type="ARBA" id="ARBA00023163"/>
    </source>
</evidence>
<dbReference type="SUPFAM" id="SSF48008">
    <property type="entry name" value="GntR ligand-binding domain-like"/>
    <property type="match status" value="1"/>
</dbReference>
<evidence type="ECO:0000256" key="1">
    <source>
        <dbReference type="ARBA" id="ARBA00023015"/>
    </source>
</evidence>
<name>U1FIZ9_TRESO</name>
<evidence type="ECO:0000313" key="7">
    <source>
        <dbReference type="Proteomes" id="UP000016412"/>
    </source>
</evidence>
<dbReference type="InterPro" id="IPR036390">
    <property type="entry name" value="WH_DNA-bd_sf"/>
</dbReference>
<dbReference type="STRING" id="1125725.HMPREF1325_0736"/>
<dbReference type="eggNOG" id="COG1802">
    <property type="taxonomic scope" value="Bacteria"/>
</dbReference>